<dbReference type="RefSeq" id="WP_146277749.1">
    <property type="nucleotide sequence ID" value="NZ_CP042260.1"/>
</dbReference>
<dbReference type="InterPro" id="IPR017871">
    <property type="entry name" value="ABC_transporter-like_CS"/>
</dbReference>
<proteinExistence type="predicted"/>
<protein>
    <submittedName>
        <fullName evidence="5">ATP-binding cassette domain-containing protein</fullName>
    </submittedName>
</protein>
<evidence type="ECO:0000256" key="2">
    <source>
        <dbReference type="ARBA" id="ARBA00022741"/>
    </source>
</evidence>
<keyword evidence="3 5" id="KW-0067">ATP-binding</keyword>
<sequence>MKKLKITNLSFSYTGGDPLLDAVSMAFNSGKTAILGPNGAGKTTLLSLLATALHANTGIVELKHGAGSVQFTNIRAYRKHVAWLPQDFVPVEGLSVEEHVRYSAWLKGASRKEAKSAAPIALEQVGLTEMAMHKATALSGGQQRRLGLAGALAHDASVILLDEPTAGLDPNQRERFQKILQGMDPKKIVLVSTHQTEDIDGTFDSVLVFDQGHQKFHGSVSEFMQLGGDQHVDPRDRIRAAYGQLVMGER</sequence>
<dbReference type="InterPro" id="IPR027417">
    <property type="entry name" value="P-loop_NTPase"/>
</dbReference>
<dbReference type="Proteomes" id="UP000320717">
    <property type="component" value="Chromosome"/>
</dbReference>
<dbReference type="InterPro" id="IPR003439">
    <property type="entry name" value="ABC_transporter-like_ATP-bd"/>
</dbReference>
<reference evidence="5 6" key="1">
    <citation type="submission" date="2019-07" db="EMBL/GenBank/DDBJ databases">
        <title>Complete Genome Sequence of drought tolerant Plant Growth-Promoting Rhizobacterium Glutamicibacter halophytocola DR408.</title>
        <authorList>
            <person name="Nishu S.D."/>
            <person name="Lee T.K."/>
        </authorList>
    </citation>
    <scope>NUCLEOTIDE SEQUENCE [LARGE SCALE GENOMIC DNA]</scope>
    <source>
        <strain evidence="5 6">DR408</strain>
    </source>
</reference>
<name>A0ABX5YCP6_9MICC</name>
<evidence type="ECO:0000259" key="4">
    <source>
        <dbReference type="PROSITE" id="PS50893"/>
    </source>
</evidence>
<dbReference type="InterPro" id="IPR003593">
    <property type="entry name" value="AAA+_ATPase"/>
</dbReference>
<organism evidence="5 6">
    <name type="scientific">Glutamicibacter halophytocola</name>
    <dbReference type="NCBI Taxonomy" id="1933880"/>
    <lineage>
        <taxon>Bacteria</taxon>
        <taxon>Bacillati</taxon>
        <taxon>Actinomycetota</taxon>
        <taxon>Actinomycetes</taxon>
        <taxon>Micrococcales</taxon>
        <taxon>Micrococcaceae</taxon>
        <taxon>Glutamicibacter</taxon>
    </lineage>
</organism>
<dbReference type="EMBL" id="CP042260">
    <property type="protein sequence ID" value="QDY67460.1"/>
    <property type="molecule type" value="Genomic_DNA"/>
</dbReference>
<evidence type="ECO:0000313" key="6">
    <source>
        <dbReference type="Proteomes" id="UP000320717"/>
    </source>
</evidence>
<gene>
    <name evidence="5" type="ORF">FQA45_14745</name>
</gene>
<dbReference type="GO" id="GO:0005524">
    <property type="term" value="F:ATP binding"/>
    <property type="evidence" value="ECO:0007669"/>
    <property type="project" value="UniProtKB-KW"/>
</dbReference>
<keyword evidence="2" id="KW-0547">Nucleotide-binding</keyword>
<keyword evidence="6" id="KW-1185">Reference proteome</keyword>
<keyword evidence="1" id="KW-0813">Transport</keyword>
<evidence type="ECO:0000256" key="1">
    <source>
        <dbReference type="ARBA" id="ARBA00022448"/>
    </source>
</evidence>
<evidence type="ECO:0000313" key="5">
    <source>
        <dbReference type="EMBL" id="QDY67460.1"/>
    </source>
</evidence>
<dbReference type="PROSITE" id="PS50893">
    <property type="entry name" value="ABC_TRANSPORTER_2"/>
    <property type="match status" value="1"/>
</dbReference>
<dbReference type="Gene3D" id="3.40.50.300">
    <property type="entry name" value="P-loop containing nucleotide triphosphate hydrolases"/>
    <property type="match status" value="1"/>
</dbReference>
<dbReference type="PROSITE" id="PS00211">
    <property type="entry name" value="ABC_TRANSPORTER_1"/>
    <property type="match status" value="1"/>
</dbReference>
<dbReference type="SMART" id="SM00382">
    <property type="entry name" value="AAA"/>
    <property type="match status" value="1"/>
</dbReference>
<dbReference type="PANTHER" id="PTHR42939:SF1">
    <property type="entry name" value="ABC TRANSPORTER ATP-BINDING PROTEIN ALBC-RELATED"/>
    <property type="match status" value="1"/>
</dbReference>
<dbReference type="InterPro" id="IPR051782">
    <property type="entry name" value="ABC_Transporter_VariousFunc"/>
</dbReference>
<dbReference type="SUPFAM" id="SSF52540">
    <property type="entry name" value="P-loop containing nucleoside triphosphate hydrolases"/>
    <property type="match status" value="1"/>
</dbReference>
<accession>A0ABX5YCP6</accession>
<dbReference type="PANTHER" id="PTHR42939">
    <property type="entry name" value="ABC TRANSPORTER ATP-BINDING PROTEIN ALBC-RELATED"/>
    <property type="match status" value="1"/>
</dbReference>
<dbReference type="Pfam" id="PF00005">
    <property type="entry name" value="ABC_tran"/>
    <property type="match status" value="1"/>
</dbReference>
<evidence type="ECO:0000256" key="3">
    <source>
        <dbReference type="ARBA" id="ARBA00022840"/>
    </source>
</evidence>
<feature type="domain" description="ABC transporter" evidence="4">
    <location>
        <begin position="4"/>
        <end position="236"/>
    </location>
</feature>